<dbReference type="AlphaFoldDB" id="A0A2S1LJ83"/>
<reference evidence="2 3" key="1">
    <citation type="submission" date="2017-04" db="EMBL/GenBank/DDBJ databases">
        <title>Compelte genome sequence of WV33.</title>
        <authorList>
            <person name="Lee P.C."/>
        </authorList>
    </citation>
    <scope>NUCLEOTIDE SEQUENCE [LARGE SCALE GENOMIC DNA]</scope>
    <source>
        <strain evidence="2 3">WV33</strain>
    </source>
</reference>
<evidence type="ECO:0000313" key="3">
    <source>
        <dbReference type="Proteomes" id="UP000244527"/>
    </source>
</evidence>
<dbReference type="OrthoDB" id="598035at2"/>
<dbReference type="Proteomes" id="UP000244527">
    <property type="component" value="Chromosome"/>
</dbReference>
<name>A0A2S1LJ83_9FLAO</name>
<sequence length="109" mass="11914">MSNNSGKTILALAAGAAIGAGVGILFAPDKGSKTRVKIKDGYKDAEKDLKKKFDKLSEEVKTKISSKKVDLEGSYEDLLSNMSYKTEDVISFLEIKLSELKDKNAKLQK</sequence>
<gene>
    <name evidence="2" type="ORF">FFWV33_04480</name>
</gene>
<accession>A0A2S1LJ83</accession>
<dbReference type="InterPro" id="IPR024623">
    <property type="entry name" value="YtxH"/>
</dbReference>
<evidence type="ECO:0000256" key="1">
    <source>
        <dbReference type="SAM" id="Phobius"/>
    </source>
</evidence>
<evidence type="ECO:0000313" key="2">
    <source>
        <dbReference type="EMBL" id="AWG23556.1"/>
    </source>
</evidence>
<organism evidence="2 3">
    <name type="scientific">Flavobacterium faecale</name>
    <dbReference type="NCBI Taxonomy" id="1355330"/>
    <lineage>
        <taxon>Bacteria</taxon>
        <taxon>Pseudomonadati</taxon>
        <taxon>Bacteroidota</taxon>
        <taxon>Flavobacteriia</taxon>
        <taxon>Flavobacteriales</taxon>
        <taxon>Flavobacteriaceae</taxon>
        <taxon>Flavobacterium</taxon>
    </lineage>
</organism>
<dbReference type="RefSeq" id="WP_108742452.1">
    <property type="nucleotide sequence ID" value="NZ_CP020918.1"/>
</dbReference>
<keyword evidence="1" id="KW-0472">Membrane</keyword>
<dbReference type="EMBL" id="CP020918">
    <property type="protein sequence ID" value="AWG23556.1"/>
    <property type="molecule type" value="Genomic_DNA"/>
</dbReference>
<proteinExistence type="predicted"/>
<dbReference type="Pfam" id="PF12732">
    <property type="entry name" value="YtxH"/>
    <property type="match status" value="1"/>
</dbReference>
<keyword evidence="3" id="KW-1185">Reference proteome</keyword>
<protein>
    <recommendedName>
        <fullName evidence="4">Gas vesicle protein</fullName>
    </recommendedName>
</protein>
<dbReference type="KEGG" id="ffa:FFWV33_04480"/>
<feature type="transmembrane region" description="Helical" evidence="1">
    <location>
        <begin position="6"/>
        <end position="27"/>
    </location>
</feature>
<keyword evidence="1" id="KW-1133">Transmembrane helix</keyword>
<keyword evidence="1" id="KW-0812">Transmembrane</keyword>
<evidence type="ECO:0008006" key="4">
    <source>
        <dbReference type="Google" id="ProtNLM"/>
    </source>
</evidence>